<dbReference type="Proteomes" id="UP000185386">
    <property type="component" value="Segment"/>
</dbReference>
<gene>
    <name evidence="1" type="ORF">Syn7803US110_18</name>
</gene>
<reference evidence="1 2" key="1">
    <citation type="submission" date="2013-12" db="EMBL/GenBank/DDBJ databases">
        <title>Ecological redundancy of diverse viral populations within a natural community.</title>
        <authorList>
            <person name="Gregory A.C."/>
            <person name="LaButti K."/>
            <person name="Copeland A."/>
            <person name="Woyke T."/>
            <person name="Sullivan M.B."/>
        </authorList>
    </citation>
    <scope>NUCLEOTIDE SEQUENCE [LARGE SCALE GENOMIC DNA]</scope>
    <source>
        <strain evidence="1">Syn7803US110</strain>
    </source>
</reference>
<evidence type="ECO:0000313" key="1">
    <source>
        <dbReference type="EMBL" id="AIX25014.1"/>
    </source>
</evidence>
<accession>A0A0E3FEI5</accession>
<protein>
    <submittedName>
        <fullName evidence="1">Uncharacterized protein</fullName>
    </submittedName>
</protein>
<dbReference type="Gene3D" id="2.60.120.620">
    <property type="entry name" value="q2cbj1_9rhob like domain"/>
    <property type="match status" value="1"/>
</dbReference>
<name>A0A0E3FEI5_9CAUD</name>
<evidence type="ECO:0000313" key="2">
    <source>
        <dbReference type="Proteomes" id="UP000185386"/>
    </source>
</evidence>
<sequence length="204" mass="23502">MSSSLTDSTKNYKLYDISFVRENLSAIADAALQTSGVVSSVLNGVEWQGGHHKHDPNQCPNSTWLYGYYNFFSARVKDVVIYDLFSEVKTCIRDFIGMEERAWTQCWVNSHLEGGLLHKHHHDYPIHWYLSIYPQNTETVFYKGDNEIYRIKNEPGKLYIGPGDRLHEVMKSGEFDNMPRITLAGNVLRPSDKHRDTTLSFIPI</sequence>
<organism evidence="1 2">
    <name type="scientific">Synechococcus phage ACG-2014d</name>
    <dbReference type="NCBI Taxonomy" id="1493509"/>
    <lineage>
        <taxon>Viruses</taxon>
        <taxon>Duplodnaviria</taxon>
        <taxon>Heunggongvirae</taxon>
        <taxon>Uroviricota</taxon>
        <taxon>Caudoviricetes</taxon>
        <taxon>Pantevenvirales</taxon>
        <taxon>Kyanoviridae</taxon>
        <taxon>Lowelvirus</taxon>
        <taxon>Lowelvirus tuscon4d</taxon>
    </lineage>
</organism>
<proteinExistence type="predicted"/>
<dbReference type="EMBL" id="KJ019074">
    <property type="protein sequence ID" value="AIX25014.1"/>
    <property type="molecule type" value="Genomic_DNA"/>
</dbReference>